<comment type="caution">
    <text evidence="2">The sequence shown here is derived from an EMBL/GenBank/DDBJ whole genome shotgun (WGS) entry which is preliminary data.</text>
</comment>
<dbReference type="SUPFAM" id="SSF54637">
    <property type="entry name" value="Thioesterase/thiol ester dehydrase-isomerase"/>
    <property type="match status" value="1"/>
</dbReference>
<proteinExistence type="predicted"/>
<evidence type="ECO:0000313" key="2">
    <source>
        <dbReference type="EMBL" id="KAL1523744.1"/>
    </source>
</evidence>
<sequence length="239" mass="25403">MASERISAALAGNDPSSGSTQPPRPLKDWISASGVQHLQAIVLGAPAPLSCSLLAADDPVVAKVHAGRASYAKHLLHRVDERGFTFRPTTRGWTVGVGAAQHGMEYRAFFEPGPTAPQKIYGAVRFSPDACADADGVDKYVHGGAIQTILDEVAGQCAMIKVCVLPAMVEATFKMMKRVSPDVTYIFESEVVEELVKGLKYKLLSALIDPATNTPIATCNGIIANIGAIPEARKSRFGE</sequence>
<accession>A0AB34JPS5</accession>
<gene>
    <name evidence="2" type="ORF">AB1Y20_018672</name>
</gene>
<reference evidence="2 3" key="1">
    <citation type="journal article" date="2024" name="Science">
        <title>Giant polyketide synthase enzymes in the biosynthesis of giant marine polyether toxins.</title>
        <authorList>
            <person name="Fallon T.R."/>
            <person name="Shende V.V."/>
            <person name="Wierzbicki I.H."/>
            <person name="Pendleton A.L."/>
            <person name="Watervoot N.F."/>
            <person name="Auber R.P."/>
            <person name="Gonzalez D.J."/>
            <person name="Wisecaver J.H."/>
            <person name="Moore B.S."/>
        </authorList>
    </citation>
    <scope>NUCLEOTIDE SEQUENCE [LARGE SCALE GENOMIC DNA]</scope>
    <source>
        <strain evidence="2 3">12B1</strain>
    </source>
</reference>
<feature type="region of interest" description="Disordered" evidence="1">
    <location>
        <begin position="1"/>
        <end position="26"/>
    </location>
</feature>
<keyword evidence="3" id="KW-1185">Reference proteome</keyword>
<dbReference type="EMBL" id="JBGBPQ010000005">
    <property type="protein sequence ID" value="KAL1523744.1"/>
    <property type="molecule type" value="Genomic_DNA"/>
</dbReference>
<dbReference type="InterPro" id="IPR029069">
    <property type="entry name" value="HotDog_dom_sf"/>
</dbReference>
<protein>
    <submittedName>
        <fullName evidence="2">Uncharacterized protein</fullName>
    </submittedName>
</protein>
<dbReference type="AlphaFoldDB" id="A0AB34JPS5"/>
<evidence type="ECO:0000313" key="3">
    <source>
        <dbReference type="Proteomes" id="UP001515480"/>
    </source>
</evidence>
<name>A0AB34JPS5_PRYPA</name>
<evidence type="ECO:0000256" key="1">
    <source>
        <dbReference type="SAM" id="MobiDB-lite"/>
    </source>
</evidence>
<dbReference type="Gene3D" id="3.10.129.10">
    <property type="entry name" value="Hotdog Thioesterase"/>
    <property type="match status" value="1"/>
</dbReference>
<dbReference type="Proteomes" id="UP001515480">
    <property type="component" value="Unassembled WGS sequence"/>
</dbReference>
<organism evidence="2 3">
    <name type="scientific">Prymnesium parvum</name>
    <name type="common">Toxic golden alga</name>
    <dbReference type="NCBI Taxonomy" id="97485"/>
    <lineage>
        <taxon>Eukaryota</taxon>
        <taxon>Haptista</taxon>
        <taxon>Haptophyta</taxon>
        <taxon>Prymnesiophyceae</taxon>
        <taxon>Prymnesiales</taxon>
        <taxon>Prymnesiaceae</taxon>
        <taxon>Prymnesium</taxon>
    </lineage>
</organism>